<dbReference type="AlphaFoldDB" id="A0A368NF69"/>
<dbReference type="OrthoDB" id="9059at2157"/>
<dbReference type="Pfam" id="PF03358">
    <property type="entry name" value="FMN_red"/>
    <property type="match status" value="1"/>
</dbReference>
<dbReference type="InterPro" id="IPR029039">
    <property type="entry name" value="Flavoprotein-like_sf"/>
</dbReference>
<comment type="cofactor">
    <cofactor evidence="1">
        <name>[4Fe-4S] cluster</name>
        <dbReference type="ChEBI" id="CHEBI:49883"/>
    </cofactor>
</comment>
<dbReference type="PANTHER" id="PTHR30543:SF21">
    <property type="entry name" value="NAD(P)H-DEPENDENT FMN REDUCTASE LOT6"/>
    <property type="match status" value="1"/>
</dbReference>
<proteinExistence type="inferred from homology"/>
<dbReference type="GO" id="GO:0010181">
    <property type="term" value="F:FMN binding"/>
    <property type="evidence" value="ECO:0007669"/>
    <property type="project" value="TreeGrafter"/>
</dbReference>
<evidence type="ECO:0000259" key="3">
    <source>
        <dbReference type="Pfam" id="PF03358"/>
    </source>
</evidence>
<evidence type="ECO:0000313" key="5">
    <source>
        <dbReference type="Proteomes" id="UP000252189"/>
    </source>
</evidence>
<dbReference type="GO" id="GO:0005829">
    <property type="term" value="C:cytosol"/>
    <property type="evidence" value="ECO:0007669"/>
    <property type="project" value="TreeGrafter"/>
</dbReference>
<dbReference type="RefSeq" id="WP_114449538.1">
    <property type="nucleotide sequence ID" value="NZ_QPHM01000001.1"/>
</dbReference>
<dbReference type="InterPro" id="IPR050712">
    <property type="entry name" value="NAD(P)H-dep_reductase"/>
</dbReference>
<reference evidence="4 5" key="1">
    <citation type="submission" date="2018-07" db="EMBL/GenBank/DDBJ databases">
        <title>Genome sequences of Haloplanus salinus JCM 18368T.</title>
        <authorList>
            <person name="Kim Y.B."/>
            <person name="Roh S.W."/>
        </authorList>
    </citation>
    <scope>NUCLEOTIDE SEQUENCE [LARGE SCALE GENOMIC DNA]</scope>
    <source>
        <strain evidence="4 5">JCM 18368</strain>
    </source>
</reference>
<dbReference type="InterPro" id="IPR005025">
    <property type="entry name" value="FMN_Rdtase-like_dom"/>
</dbReference>
<dbReference type="Gene3D" id="3.40.50.360">
    <property type="match status" value="1"/>
</dbReference>
<feature type="domain" description="NADPH-dependent FMN reductase-like" evidence="3">
    <location>
        <begin position="10"/>
        <end position="149"/>
    </location>
</feature>
<sequence>MTGQPPSEPTVVGVAGSLRDHSYTRLALRRALDAAGATGAEVDLLDLRTYDLPPLDPDVDEQGDSVALARRIRGADAVLLGTPMYHGSYSGVLKNALDHCGFDEFEGKTVGLLGVAGGAFPITALEHLRSVCRALDAWVLPYQAAIPRASAVVSDGAFVDEGIENRVATLGRRVVEYAAIEPDPRTFESDQNVGG</sequence>
<comment type="caution">
    <text evidence="4">The sequence shown here is derived from an EMBL/GenBank/DDBJ whole genome shotgun (WGS) entry which is preliminary data.</text>
</comment>
<dbReference type="GO" id="GO:0016491">
    <property type="term" value="F:oxidoreductase activity"/>
    <property type="evidence" value="ECO:0007669"/>
    <property type="project" value="InterPro"/>
</dbReference>
<gene>
    <name evidence="4" type="ORF">DU504_12125</name>
</gene>
<accession>A0A368NF69</accession>
<protein>
    <submittedName>
        <fullName evidence="4">NADPH-dependent oxidoreductase</fullName>
    </submittedName>
</protein>
<dbReference type="EMBL" id="QPHM01000001">
    <property type="protein sequence ID" value="RCU47979.1"/>
    <property type="molecule type" value="Genomic_DNA"/>
</dbReference>
<dbReference type="PANTHER" id="PTHR30543">
    <property type="entry name" value="CHROMATE REDUCTASE"/>
    <property type="match status" value="1"/>
</dbReference>
<evidence type="ECO:0000313" key="4">
    <source>
        <dbReference type="EMBL" id="RCU47979.1"/>
    </source>
</evidence>
<name>A0A368NF69_9EURY</name>
<evidence type="ECO:0000256" key="1">
    <source>
        <dbReference type="ARBA" id="ARBA00001966"/>
    </source>
</evidence>
<dbReference type="SUPFAM" id="SSF52218">
    <property type="entry name" value="Flavoproteins"/>
    <property type="match status" value="1"/>
</dbReference>
<dbReference type="Proteomes" id="UP000252189">
    <property type="component" value="Unassembled WGS sequence"/>
</dbReference>
<evidence type="ECO:0000256" key="2">
    <source>
        <dbReference type="ARBA" id="ARBA00038292"/>
    </source>
</evidence>
<keyword evidence="5" id="KW-1185">Reference proteome</keyword>
<organism evidence="4 5">
    <name type="scientific">Haloplanus salinus</name>
    <dbReference type="NCBI Taxonomy" id="1126245"/>
    <lineage>
        <taxon>Archaea</taxon>
        <taxon>Methanobacteriati</taxon>
        <taxon>Methanobacteriota</taxon>
        <taxon>Stenosarchaea group</taxon>
        <taxon>Halobacteria</taxon>
        <taxon>Halobacteriales</taxon>
        <taxon>Haloferacaceae</taxon>
        <taxon>Haloplanus</taxon>
    </lineage>
</organism>
<comment type="similarity">
    <text evidence="2">Belongs to the SsuE family. Isf subfamily.</text>
</comment>